<accession>A0A918FKE6</accession>
<organism evidence="2 3">
    <name type="scientific">Streptomyces aurantiogriseus</name>
    <dbReference type="NCBI Taxonomy" id="66870"/>
    <lineage>
        <taxon>Bacteria</taxon>
        <taxon>Bacillati</taxon>
        <taxon>Actinomycetota</taxon>
        <taxon>Actinomycetes</taxon>
        <taxon>Kitasatosporales</taxon>
        <taxon>Streptomycetaceae</taxon>
        <taxon>Streptomyces</taxon>
    </lineage>
</organism>
<comment type="caution">
    <text evidence="2">The sequence shown here is derived from an EMBL/GenBank/DDBJ whole genome shotgun (WGS) entry which is preliminary data.</text>
</comment>
<proteinExistence type="predicted"/>
<dbReference type="AlphaFoldDB" id="A0A918FKE6"/>
<evidence type="ECO:0000313" key="3">
    <source>
        <dbReference type="Proteomes" id="UP000658320"/>
    </source>
</evidence>
<reference evidence="2" key="1">
    <citation type="journal article" date="2014" name="Int. J. Syst. Evol. Microbiol.">
        <title>Complete genome sequence of Corynebacterium casei LMG S-19264T (=DSM 44701T), isolated from a smear-ripened cheese.</title>
        <authorList>
            <consortium name="US DOE Joint Genome Institute (JGI-PGF)"/>
            <person name="Walter F."/>
            <person name="Albersmeier A."/>
            <person name="Kalinowski J."/>
            <person name="Ruckert C."/>
        </authorList>
    </citation>
    <scope>NUCLEOTIDE SEQUENCE</scope>
    <source>
        <strain evidence="2">JCM 4346</strain>
    </source>
</reference>
<evidence type="ECO:0000256" key="1">
    <source>
        <dbReference type="SAM" id="MobiDB-lite"/>
    </source>
</evidence>
<protein>
    <submittedName>
        <fullName evidence="2">Uncharacterized protein</fullName>
    </submittedName>
</protein>
<keyword evidence="3" id="KW-1185">Reference proteome</keyword>
<feature type="region of interest" description="Disordered" evidence="1">
    <location>
        <begin position="154"/>
        <end position="182"/>
    </location>
</feature>
<gene>
    <name evidence="2" type="ORF">GCM10010251_74260</name>
</gene>
<evidence type="ECO:0000313" key="2">
    <source>
        <dbReference type="EMBL" id="GGR46290.1"/>
    </source>
</evidence>
<dbReference type="EMBL" id="BMSX01000022">
    <property type="protein sequence ID" value="GGR46290.1"/>
    <property type="molecule type" value="Genomic_DNA"/>
</dbReference>
<dbReference type="Proteomes" id="UP000658320">
    <property type="component" value="Unassembled WGS sequence"/>
</dbReference>
<sequence>MRGGDLPDHTPGVFDAGVGAVGACALAHVPVIEGKHRGMIHAPTPASRRACLNGITGSHAVRPHGRETRARPDPVAGRAVDTGLLRSVRPWRRAAVPGSVRGGQDDLVGPGEVGRDRADHLGGEAGSSSLRIHRISGGLIAAGMAALLQSSVHNGARAVARRPAESRRQIQARGRRPGPRTR</sequence>
<reference evidence="2" key="2">
    <citation type="submission" date="2020-09" db="EMBL/GenBank/DDBJ databases">
        <authorList>
            <person name="Sun Q."/>
            <person name="Ohkuma M."/>
        </authorList>
    </citation>
    <scope>NUCLEOTIDE SEQUENCE</scope>
    <source>
        <strain evidence="2">JCM 4346</strain>
    </source>
</reference>
<feature type="compositionally biased region" description="Basic residues" evidence="1">
    <location>
        <begin position="173"/>
        <end position="182"/>
    </location>
</feature>
<name>A0A918FKE6_9ACTN</name>